<dbReference type="EMBL" id="BK016086">
    <property type="protein sequence ID" value="DAF93440.1"/>
    <property type="molecule type" value="Genomic_DNA"/>
</dbReference>
<evidence type="ECO:0000313" key="1">
    <source>
        <dbReference type="EMBL" id="DAF93440.1"/>
    </source>
</evidence>
<organism evidence="1">
    <name type="scientific">Myoviridae sp. ctshb19</name>
    <dbReference type="NCBI Taxonomy" id="2825194"/>
    <lineage>
        <taxon>Viruses</taxon>
        <taxon>Duplodnaviria</taxon>
        <taxon>Heunggongvirae</taxon>
        <taxon>Uroviricota</taxon>
        <taxon>Caudoviricetes</taxon>
    </lineage>
</organism>
<reference evidence="1" key="1">
    <citation type="journal article" date="2021" name="Proc. Natl. Acad. Sci. U.S.A.">
        <title>A Catalog of Tens of Thousands of Viruses from Human Metagenomes Reveals Hidden Associations with Chronic Diseases.</title>
        <authorList>
            <person name="Tisza M.J."/>
            <person name="Buck C.B."/>
        </authorList>
    </citation>
    <scope>NUCLEOTIDE SEQUENCE</scope>
    <source>
        <strain evidence="1">Ctshb19</strain>
    </source>
</reference>
<sequence length="71" mass="8434">MKTQLEWHQLTENGLYWKVLKSDPRIYSLVEYDDGTLGCIGSEVWEDLVLNNFQDDYFFVRVVVPEFEVKS</sequence>
<accession>A0A8S5UG43</accession>
<protein>
    <submittedName>
        <fullName evidence="1">Uncharacterized protein</fullName>
    </submittedName>
</protein>
<name>A0A8S5UG43_9CAUD</name>
<proteinExistence type="predicted"/>